<keyword evidence="3" id="KW-1185">Reference proteome</keyword>
<reference evidence="2 3" key="1">
    <citation type="journal article" date="2013" name="PLoS ONE">
        <title>Predicting the Proteins of Angomonas deanei, Strigomonas culicis and Their Respective Endosymbionts Reveals New Aspects of the Trypanosomatidae Family.</title>
        <authorList>
            <person name="Motta M.C."/>
            <person name="Martins A.C."/>
            <person name="de Souza S.S."/>
            <person name="Catta-Preta C.M."/>
            <person name="Silva R."/>
            <person name="Klein C.C."/>
            <person name="de Almeida L.G."/>
            <person name="de Lima Cunha O."/>
            <person name="Ciapina L.P."/>
            <person name="Brocchi M."/>
            <person name="Colabardini A.C."/>
            <person name="de Araujo Lima B."/>
            <person name="Machado C.R."/>
            <person name="de Almeida Soares C.M."/>
            <person name="Probst C.M."/>
            <person name="de Menezes C.B."/>
            <person name="Thompson C.E."/>
            <person name="Bartholomeu D.C."/>
            <person name="Gradia D.F."/>
            <person name="Pavoni D.P."/>
            <person name="Grisard E.C."/>
            <person name="Fantinatti-Garboggini F."/>
            <person name="Marchini F.K."/>
            <person name="Rodrigues-Luiz G.F."/>
            <person name="Wagner G."/>
            <person name="Goldman G.H."/>
            <person name="Fietto J.L."/>
            <person name="Elias M.C."/>
            <person name="Goldman M.H."/>
            <person name="Sagot M.F."/>
            <person name="Pereira M."/>
            <person name="Stoco P.H."/>
            <person name="de Mendonca-Neto R.P."/>
            <person name="Teixeira S.M."/>
            <person name="Maciel T.E."/>
            <person name="de Oliveira Mendes T.A."/>
            <person name="Urmenyi T.P."/>
            <person name="de Souza W."/>
            <person name="Schenkman S."/>
            <person name="de Vasconcelos A.T."/>
        </authorList>
    </citation>
    <scope>NUCLEOTIDE SEQUENCE [LARGE SCALE GENOMIC DNA]</scope>
</reference>
<protein>
    <submittedName>
        <fullName evidence="2">Uncharacterized protein</fullName>
    </submittedName>
</protein>
<name>S9VU23_9TRYP</name>
<dbReference type="EMBL" id="ATMH01003975">
    <property type="protein sequence ID" value="EPY30621.1"/>
    <property type="molecule type" value="Genomic_DNA"/>
</dbReference>
<evidence type="ECO:0000313" key="3">
    <source>
        <dbReference type="Proteomes" id="UP000015354"/>
    </source>
</evidence>
<dbReference type="Proteomes" id="UP000015354">
    <property type="component" value="Unassembled WGS sequence"/>
</dbReference>
<feature type="region of interest" description="Disordered" evidence="1">
    <location>
        <begin position="264"/>
        <end position="294"/>
    </location>
</feature>
<dbReference type="AlphaFoldDB" id="S9VU23"/>
<gene>
    <name evidence="2" type="ORF">STCU_03975</name>
</gene>
<comment type="caution">
    <text evidence="2">The sequence shown here is derived from an EMBL/GenBank/DDBJ whole genome shotgun (WGS) entry which is preliminary data.</text>
</comment>
<evidence type="ECO:0000313" key="2">
    <source>
        <dbReference type="EMBL" id="EPY30621.1"/>
    </source>
</evidence>
<sequence>MQGNESLRLKYYDERQGWCDRRPASVNTDFAAKNFSICNVDFRLLEAGDVDRLNGLLAEKTPTVVLIQNISQAAVTKLKSNNLPRKMYGLLMVNFPEAKKDGSVALLRVGLECDVRDNDVHSDARTFFMKLSIRVPNGPSVAIISLNIDPAINRHSAFQLVDTIVQQMPGGDITILVSNECDGVAHIPDTYQELLNGRLAAGFTDLVAEGLEKHIPSPWILWMKSSKYAVVKGSSVTDFVRARQEPQFVMASLTVRSTTAGPAGSVSIPIPMPRSAKTVKNKSPPPSNAAHPLSDPAVLSAEAAKNGGPTGTDIINRLTRPQKWKLSHSFVLKGSDTKLTSHENAFALSSLFATPAEAVEELNKNLNWPADYCIVQNTVLCNENAQCDRQALRRYARDLKSHQLGNSMYMAIEQYTKTHAGDKKWAKTSPDANYARAHREWSESCCAIVYQITPREKKFDITSLIGHAHDNLKKAIDCLNRRVKENNLLVEYPYDYALLFSVERQGYWLIAATHVPCDIVACRMAQLQ</sequence>
<dbReference type="OrthoDB" id="276630at2759"/>
<organism evidence="2 3">
    <name type="scientific">Strigomonas culicis</name>
    <dbReference type="NCBI Taxonomy" id="28005"/>
    <lineage>
        <taxon>Eukaryota</taxon>
        <taxon>Discoba</taxon>
        <taxon>Euglenozoa</taxon>
        <taxon>Kinetoplastea</taxon>
        <taxon>Metakinetoplastina</taxon>
        <taxon>Trypanosomatida</taxon>
        <taxon>Trypanosomatidae</taxon>
        <taxon>Strigomonadinae</taxon>
        <taxon>Strigomonas</taxon>
    </lineage>
</organism>
<accession>S9VU23</accession>
<evidence type="ECO:0000256" key="1">
    <source>
        <dbReference type="SAM" id="MobiDB-lite"/>
    </source>
</evidence>
<proteinExistence type="predicted"/>